<keyword evidence="8" id="KW-0010">Activator</keyword>
<dbReference type="Pfam" id="PF10018">
    <property type="entry name" value="Med4"/>
    <property type="match status" value="1"/>
</dbReference>
<dbReference type="GO" id="GO:0003712">
    <property type="term" value="F:transcription coregulator activity"/>
    <property type="evidence" value="ECO:0007669"/>
    <property type="project" value="InterPro"/>
</dbReference>
<organism evidence="10 11">
    <name type="scientific">Maudiozyma saulgeensis</name>
    <dbReference type="NCBI Taxonomy" id="1789683"/>
    <lineage>
        <taxon>Eukaryota</taxon>
        <taxon>Fungi</taxon>
        <taxon>Dikarya</taxon>
        <taxon>Ascomycota</taxon>
        <taxon>Saccharomycotina</taxon>
        <taxon>Saccharomycetes</taxon>
        <taxon>Saccharomycetales</taxon>
        <taxon>Saccharomycetaceae</taxon>
        <taxon>Maudiozyma</taxon>
    </lineage>
</organism>
<accession>A0A1X7RBK9</accession>
<evidence type="ECO:0000256" key="1">
    <source>
        <dbReference type="ARBA" id="ARBA00004123"/>
    </source>
</evidence>
<dbReference type="Proteomes" id="UP000196158">
    <property type="component" value="Unassembled WGS sequence"/>
</dbReference>
<gene>
    <name evidence="8" type="primary">MED4</name>
    <name evidence="10" type="ORF">KASA_0C00693G</name>
</gene>
<evidence type="ECO:0000256" key="4">
    <source>
        <dbReference type="ARBA" id="ARBA00023015"/>
    </source>
</evidence>
<dbReference type="EMBL" id="FXLY01000016">
    <property type="protein sequence ID" value="SMN22984.1"/>
    <property type="molecule type" value="Genomic_DNA"/>
</dbReference>
<feature type="compositionally biased region" description="Basic and acidic residues" evidence="9">
    <location>
        <begin position="238"/>
        <end position="252"/>
    </location>
</feature>
<evidence type="ECO:0000256" key="6">
    <source>
        <dbReference type="ARBA" id="ARBA00023242"/>
    </source>
</evidence>
<feature type="compositionally biased region" description="Acidic residues" evidence="9">
    <location>
        <begin position="271"/>
        <end position="287"/>
    </location>
</feature>
<name>A0A1X7RBK9_9SACH</name>
<dbReference type="PANTHER" id="PTHR13208:SF2">
    <property type="entry name" value="MEDIATOR OF RNA POLYMERASE II TRANSCRIPTION SUBUNIT 4"/>
    <property type="match status" value="1"/>
</dbReference>
<evidence type="ECO:0000256" key="8">
    <source>
        <dbReference type="RuleBase" id="RU364141"/>
    </source>
</evidence>
<evidence type="ECO:0000256" key="5">
    <source>
        <dbReference type="ARBA" id="ARBA00023163"/>
    </source>
</evidence>
<feature type="region of interest" description="Disordered" evidence="9">
    <location>
        <begin position="219"/>
        <end position="287"/>
    </location>
</feature>
<comment type="subunit">
    <text evidence="8">Component of the Mediator complex.</text>
</comment>
<dbReference type="GO" id="GO:0070847">
    <property type="term" value="C:core mediator complex"/>
    <property type="evidence" value="ECO:0007669"/>
    <property type="project" value="TreeGrafter"/>
</dbReference>
<protein>
    <recommendedName>
        <fullName evidence="3 8">Mediator of RNA polymerase II transcription subunit 4</fullName>
    </recommendedName>
    <alternativeName>
        <fullName evidence="7 8">Mediator complex subunit 4</fullName>
    </alternativeName>
</protein>
<proteinExistence type="inferred from homology"/>
<keyword evidence="5 8" id="KW-0804">Transcription</keyword>
<evidence type="ECO:0000256" key="7">
    <source>
        <dbReference type="ARBA" id="ARBA00031257"/>
    </source>
</evidence>
<evidence type="ECO:0000313" key="10">
    <source>
        <dbReference type="EMBL" id="SMN22984.1"/>
    </source>
</evidence>
<comment type="function">
    <text evidence="8">Component of the Mediator complex, a coactivator involved in the regulated transcription of nearly all RNA polymerase II-dependent genes. Mediator functions as a bridge to convey information from gene-specific regulatory proteins to the basal RNA polymerase II transcription machinery. Mediator is recruited to promoters by direct interactions with regulatory proteins and serves as a scaffold for the assembly of a functional preinitiation complex with RNA polymerase II and the general transcription factors.</text>
</comment>
<evidence type="ECO:0000313" key="11">
    <source>
        <dbReference type="Proteomes" id="UP000196158"/>
    </source>
</evidence>
<dbReference type="InterPro" id="IPR019258">
    <property type="entry name" value="Mediator_Med4"/>
</dbReference>
<sequence>MATHEFGMAHVRSSSVSLLAEATSGAGSSGNTLEDKLAKIEIYKNLTEYEDVLAKLIESVDKFHPNLKYVQELIQADSDTFSSLGTFAKYDDIDSRLSTLEAKRIAIDQQTRDILETLNECHDNLNSLPSLDQVEFERDTILAQREKVSSTTLLDYATKLSKFTKIPPTFDKGSIGPNNFVWPGDDALRRGMLALASLNSDKLTAIQGQTTEKELVATISTTEDNNKENSDESMPGKQELEAGDKSDERRESFVFGGNNETHTEEKKENSDNEDIDLDLDLFNPDEF</sequence>
<keyword evidence="4 8" id="KW-0805">Transcription regulation</keyword>
<dbReference type="GO" id="GO:0016592">
    <property type="term" value="C:mediator complex"/>
    <property type="evidence" value="ECO:0007669"/>
    <property type="project" value="InterPro"/>
</dbReference>
<dbReference type="OrthoDB" id="1929813at2759"/>
<keyword evidence="11" id="KW-1185">Reference proteome</keyword>
<evidence type="ECO:0000256" key="3">
    <source>
        <dbReference type="ARBA" id="ARBA00020629"/>
    </source>
</evidence>
<dbReference type="GO" id="GO:0006357">
    <property type="term" value="P:regulation of transcription by RNA polymerase II"/>
    <property type="evidence" value="ECO:0007669"/>
    <property type="project" value="InterPro"/>
</dbReference>
<dbReference type="PANTHER" id="PTHR13208">
    <property type="entry name" value="MEDIATOR OF RNA POLYMERASE II TRANSCRIPTION SUBUNIT 4"/>
    <property type="match status" value="1"/>
</dbReference>
<keyword evidence="6 8" id="KW-0539">Nucleus</keyword>
<feature type="compositionally biased region" description="Basic and acidic residues" evidence="9">
    <location>
        <begin position="261"/>
        <end position="270"/>
    </location>
</feature>
<dbReference type="AlphaFoldDB" id="A0A1X7RBK9"/>
<dbReference type="STRING" id="1789683.A0A1X7RBK9"/>
<reference evidence="10 11" key="1">
    <citation type="submission" date="2017-04" db="EMBL/GenBank/DDBJ databases">
        <authorList>
            <person name="Afonso C.L."/>
            <person name="Miller P.J."/>
            <person name="Scott M.A."/>
            <person name="Spackman E."/>
            <person name="Goraichik I."/>
            <person name="Dimitrov K.M."/>
            <person name="Suarez D.L."/>
            <person name="Swayne D.E."/>
        </authorList>
    </citation>
    <scope>NUCLEOTIDE SEQUENCE [LARGE SCALE GENOMIC DNA]</scope>
</reference>
<evidence type="ECO:0000256" key="2">
    <source>
        <dbReference type="ARBA" id="ARBA00009626"/>
    </source>
</evidence>
<comment type="subcellular location">
    <subcellularLocation>
        <location evidence="1 8">Nucleus</location>
    </subcellularLocation>
</comment>
<comment type="similarity">
    <text evidence="2 8">Belongs to the Mediator complex subunit 4 family.</text>
</comment>
<evidence type="ECO:0000256" key="9">
    <source>
        <dbReference type="SAM" id="MobiDB-lite"/>
    </source>
</evidence>